<keyword evidence="4" id="KW-0732">Signal</keyword>
<feature type="region of interest" description="Disordered" evidence="12">
    <location>
        <begin position="1051"/>
        <end position="1172"/>
    </location>
</feature>
<dbReference type="SMART" id="SM00112">
    <property type="entry name" value="CA"/>
    <property type="match status" value="7"/>
</dbReference>
<dbReference type="GeneID" id="100533488"/>
<dbReference type="FunFam" id="2.60.40.60:FF:000007">
    <property type="entry name" value="Protocadherin alpha 2"/>
    <property type="match status" value="1"/>
</dbReference>
<feature type="domain" description="Cadherin" evidence="14">
    <location>
        <begin position="392"/>
        <end position="495"/>
    </location>
</feature>
<dbReference type="PANTHER" id="PTHR24028">
    <property type="entry name" value="CADHERIN-87A"/>
    <property type="match status" value="1"/>
</dbReference>
<keyword evidence="6 11" id="KW-0106">Calcium</keyword>
<dbReference type="PROSITE" id="PS00232">
    <property type="entry name" value="CADHERIN_1"/>
    <property type="match status" value="4"/>
</dbReference>
<protein>
    <submittedName>
        <fullName evidence="15 17">Cadherin-related protein</fullName>
    </submittedName>
</protein>
<dbReference type="OrthoDB" id="6252479at2759"/>
<dbReference type="InterPro" id="IPR050174">
    <property type="entry name" value="Protocadherin/Cadherin-CA"/>
</dbReference>
<keyword evidence="9 13" id="KW-0472">Membrane</keyword>
<feature type="compositionally biased region" description="Polar residues" evidence="12">
    <location>
        <begin position="1076"/>
        <end position="1091"/>
    </location>
</feature>
<name>Q86N71_APLCA</name>
<dbReference type="InterPro" id="IPR013164">
    <property type="entry name" value="Cadherin_N"/>
</dbReference>
<reference evidence="15 17" key="2">
    <citation type="journal article" date="2006" name="Cell">
        <title>Neuronal transcriptome of Aplysia: neuronal compartments and circuitry.</title>
        <authorList>
            <person name="Moroz L.L."/>
            <person name="Edwards J.R."/>
            <person name="Puthanveettil S.V."/>
            <person name="Kohn A.B."/>
            <person name="Ha T."/>
            <person name="Heyland A."/>
            <person name="Knudsen B."/>
            <person name="Sahni A."/>
            <person name="Yu F."/>
            <person name="Liu L."/>
            <person name="Jezzini S."/>
            <person name="Lovell P."/>
            <person name="Iannucculli W."/>
            <person name="Chen M."/>
            <person name="Nguyen T."/>
            <person name="Sheng H."/>
            <person name="Shaw R."/>
            <person name="Kalachikov S."/>
            <person name="Panchin Y.V."/>
            <person name="Farmerie W."/>
            <person name="Russo J.J."/>
            <person name="Ju J."/>
            <person name="Kandel E.R."/>
        </authorList>
    </citation>
    <scope>NUCLEOTIDE SEQUENCE</scope>
</reference>
<dbReference type="CTD" id="100533488"/>
<feature type="domain" description="Cadherin" evidence="14">
    <location>
        <begin position="277"/>
        <end position="385"/>
    </location>
</feature>
<evidence type="ECO:0000256" key="10">
    <source>
        <dbReference type="ARBA" id="ARBA00023180"/>
    </source>
</evidence>
<feature type="domain" description="Cadherin" evidence="14">
    <location>
        <begin position="721"/>
        <end position="805"/>
    </location>
</feature>
<dbReference type="InterPro" id="IPR002126">
    <property type="entry name" value="Cadherin-like_dom"/>
</dbReference>
<reference evidence="15" key="1">
    <citation type="submission" date="2001-03" db="EMBL/GenBank/DDBJ databases">
        <authorList>
            <person name="Alieva N.O."/>
            <person name="Matz M.V."/>
            <person name="Moroz L."/>
        </authorList>
    </citation>
    <scope>NUCLEOTIDE SEQUENCE</scope>
</reference>
<dbReference type="FunFam" id="2.60.40.60:FF:000020">
    <property type="entry name" value="Dachsous cadherin-related 1b"/>
    <property type="match status" value="1"/>
</dbReference>
<evidence type="ECO:0000256" key="8">
    <source>
        <dbReference type="ARBA" id="ARBA00022989"/>
    </source>
</evidence>
<dbReference type="EMBL" id="AF364180">
    <property type="protein sequence ID" value="AAO84370.1"/>
    <property type="molecule type" value="mRNA"/>
</dbReference>
<dbReference type="RefSeq" id="NP_001191667.1">
    <property type="nucleotide sequence ID" value="NM_001204738.1"/>
</dbReference>
<feature type="region of interest" description="Disordered" evidence="12">
    <location>
        <begin position="899"/>
        <end position="919"/>
    </location>
</feature>
<keyword evidence="10" id="KW-0325">Glycoprotein</keyword>
<organism evidence="15">
    <name type="scientific">Aplysia californica</name>
    <name type="common">California sea hare</name>
    <dbReference type="NCBI Taxonomy" id="6500"/>
    <lineage>
        <taxon>Eukaryota</taxon>
        <taxon>Metazoa</taxon>
        <taxon>Spiralia</taxon>
        <taxon>Lophotrochozoa</taxon>
        <taxon>Mollusca</taxon>
        <taxon>Gastropoda</taxon>
        <taxon>Heterobranchia</taxon>
        <taxon>Euthyneura</taxon>
        <taxon>Tectipleura</taxon>
        <taxon>Aplysiida</taxon>
        <taxon>Aplysioidea</taxon>
        <taxon>Aplysiidae</taxon>
        <taxon>Aplysia</taxon>
    </lineage>
</organism>
<keyword evidence="5" id="KW-0677">Repeat</keyword>
<dbReference type="PANTHER" id="PTHR24028:SF146">
    <property type="entry name" value="CADHERIN 96CB, ISOFORM D-RELATED"/>
    <property type="match status" value="1"/>
</dbReference>
<dbReference type="Gene3D" id="2.60.40.60">
    <property type="entry name" value="Cadherins"/>
    <property type="match status" value="7"/>
</dbReference>
<evidence type="ECO:0000256" key="5">
    <source>
        <dbReference type="ARBA" id="ARBA00022737"/>
    </source>
</evidence>
<gene>
    <name evidence="15 17" type="primary">cad1</name>
</gene>
<keyword evidence="3 13" id="KW-0812">Transmembrane</keyword>
<evidence type="ECO:0000256" key="3">
    <source>
        <dbReference type="ARBA" id="ARBA00022692"/>
    </source>
</evidence>
<feature type="domain" description="Cadherin" evidence="14">
    <location>
        <begin position="167"/>
        <end position="276"/>
    </location>
</feature>
<evidence type="ECO:0000256" key="11">
    <source>
        <dbReference type="PROSITE-ProRule" id="PRU00043"/>
    </source>
</evidence>
<dbReference type="CDD" id="cd11304">
    <property type="entry name" value="Cadherin_repeat"/>
    <property type="match status" value="7"/>
</dbReference>
<dbReference type="Pfam" id="PF00028">
    <property type="entry name" value="Cadherin"/>
    <property type="match status" value="6"/>
</dbReference>
<dbReference type="SUPFAM" id="SSF49313">
    <property type="entry name" value="Cadherin-like"/>
    <property type="match status" value="7"/>
</dbReference>
<dbReference type="Proteomes" id="UP000694888">
    <property type="component" value="Unplaced"/>
</dbReference>
<keyword evidence="2" id="KW-1003">Cell membrane</keyword>
<feature type="compositionally biased region" description="Polar residues" evidence="12">
    <location>
        <begin position="906"/>
        <end position="918"/>
    </location>
</feature>
<feature type="compositionally biased region" description="Polar residues" evidence="12">
    <location>
        <begin position="1051"/>
        <end position="1066"/>
    </location>
</feature>
<evidence type="ECO:0000256" key="13">
    <source>
        <dbReference type="SAM" id="Phobius"/>
    </source>
</evidence>
<dbReference type="InterPro" id="IPR020894">
    <property type="entry name" value="Cadherin_CS"/>
</dbReference>
<evidence type="ECO:0000256" key="9">
    <source>
        <dbReference type="ARBA" id="ARBA00023136"/>
    </source>
</evidence>
<reference evidence="17" key="3">
    <citation type="submission" date="2025-05" db="UniProtKB">
        <authorList>
            <consortium name="RefSeq"/>
        </authorList>
    </citation>
    <scope>IDENTIFICATION</scope>
</reference>
<feature type="domain" description="Cadherin" evidence="14">
    <location>
        <begin position="58"/>
        <end position="166"/>
    </location>
</feature>
<keyword evidence="16" id="KW-1185">Reference proteome</keyword>
<proteinExistence type="evidence at transcript level"/>
<evidence type="ECO:0000256" key="12">
    <source>
        <dbReference type="SAM" id="MobiDB-lite"/>
    </source>
</evidence>
<dbReference type="Pfam" id="PF08266">
    <property type="entry name" value="Cadherin_2"/>
    <property type="match status" value="1"/>
</dbReference>
<keyword evidence="8 13" id="KW-1133">Transmembrane helix</keyword>
<evidence type="ECO:0000256" key="4">
    <source>
        <dbReference type="ARBA" id="ARBA00022729"/>
    </source>
</evidence>
<dbReference type="GO" id="GO:0005886">
    <property type="term" value="C:plasma membrane"/>
    <property type="evidence" value="ECO:0007669"/>
    <property type="project" value="UniProtKB-SubCell"/>
</dbReference>
<evidence type="ECO:0000256" key="2">
    <source>
        <dbReference type="ARBA" id="ARBA00022475"/>
    </source>
</evidence>
<dbReference type="PRINTS" id="PR00205">
    <property type="entry name" value="CADHERIN"/>
</dbReference>
<dbReference type="FunFam" id="2.60.40.60:FF:000002">
    <property type="entry name" value="Protocadherin alpha 2"/>
    <property type="match status" value="1"/>
</dbReference>
<evidence type="ECO:0000259" key="14">
    <source>
        <dbReference type="PROSITE" id="PS50268"/>
    </source>
</evidence>
<feature type="compositionally biased region" description="Polar residues" evidence="12">
    <location>
        <begin position="1160"/>
        <end position="1172"/>
    </location>
</feature>
<evidence type="ECO:0000256" key="1">
    <source>
        <dbReference type="ARBA" id="ARBA00004251"/>
    </source>
</evidence>
<accession>Q86N71</accession>
<evidence type="ECO:0000256" key="7">
    <source>
        <dbReference type="ARBA" id="ARBA00022889"/>
    </source>
</evidence>
<dbReference type="GO" id="GO:0007156">
    <property type="term" value="P:homophilic cell adhesion via plasma membrane adhesion molecules"/>
    <property type="evidence" value="ECO:0007669"/>
    <property type="project" value="InterPro"/>
</dbReference>
<sequence>MAWWRRRWVEMMPSSSSSSSSSLSSGVSSLVLMSMTIILTSFPPFVTSQSMKVTLGPLMEERRTGTYVGSIASVTSIGREVTQAEFKYLKFEFLDPNNAETHLFSINRRSGALSSHTMIDRETVCEGMDECIISFDVTVTSDVTDFFRLVVVNINITDINDNMPTFKPSEITLDIPENNAVGLTKPLPTAMDRDTGQNSVQHYTLLEPSGPFSLDVERRLNNRFRLSLVADASLDRELQGHYTLLVVAEDGGAPSLTGTMTVHVNVTDENDNSPVFTQEEYSYSVGETERVGEVVGKLTATDVDLGKNADVRYSLIFSTKDQRGGELFAVEQLTGEITIKAPLEYDAGSTFSAVVEARDRGDIARLTEARLSLSIVNVGNNAPRLSITLQKTVRANTVRISEGARNKTFVGKLTATDNDPGDSGKVQCHSAHPNFQTNRIGPHEFTIIMNGTLDRERQDTIDVTLVCSDAGAPRKTSSSSFRVVVTDVNDNPPRFSQETYVVNVTEENIVGKHILKLRAEDPDYGVNKEFSYSLFPKENDVFGIDSKDGILTARTTFDHELERKVNVIVTATDRGTPSLVSTATVVVNILDINDNYPELTTTELRVPEEGGKMMLVGTLEGTDKDSGRNARLIFSMPPTSDITGQMFKVDPDGRVFAIQNLDRESRSFYSLSIELRDDGVEPKVVYGTVNVIVEDVNDHAPSFHFPTPKNKTVSFVWSLPTYVPITRLNATDGDAGENQTISYYIFSGDKTDLFRLEKDTGNLFLRRKVKATDDQLQTLMVAAHDWGVDQQESQTFIDLVIDITNATFAAHEEEKWDDKYVIIGGVVGGFTFIFSVTIIIIIVFLILRGLKRRNNSPPPAKNMEWQVVKSGVQEECGKQEVSKVANWRGSDVDIDMKESQEGAYSPDSQPDVTRTGGDNTFKKTLAQNSQWGDGVLQGQTTVSIGLDPYRKQDFYTFCKVRSPHGDVNSVTSGETTTSDSGRGGSEDDIPLPPIAECSPENNSNHSSPKHVIEYRPIATLPSSGNSRTPIKSEFQTMPSLTSFRSPGTKLFPSSLQSETSLSNTYPYNGDKVHPSSRPNHAYTSLTPTSKTIGRPRHVTFSNPARSGGREEGPNEPSNPRTPHPPGYEHLFPDVGGLYASLPRSVDDDDGNTTTSGSYTIDSDNLNDSIISA</sequence>
<feature type="domain" description="Cadherin" evidence="14">
    <location>
        <begin position="598"/>
        <end position="703"/>
    </location>
</feature>
<dbReference type="PROSITE" id="PS50268">
    <property type="entry name" value="CADHERIN_2"/>
    <property type="match status" value="7"/>
</dbReference>
<feature type="region of interest" description="Disordered" evidence="12">
    <location>
        <begin position="965"/>
        <end position="1008"/>
    </location>
</feature>
<evidence type="ECO:0000313" key="15">
    <source>
        <dbReference type="EMBL" id="AAO84370.1"/>
    </source>
</evidence>
<dbReference type="InterPro" id="IPR015919">
    <property type="entry name" value="Cadherin-like_sf"/>
</dbReference>
<evidence type="ECO:0000313" key="16">
    <source>
        <dbReference type="Proteomes" id="UP000694888"/>
    </source>
</evidence>
<comment type="subcellular location">
    <subcellularLocation>
        <location evidence="1">Cell membrane</location>
        <topology evidence="1">Single-pass type I membrane protein</topology>
    </subcellularLocation>
</comment>
<feature type="compositionally biased region" description="Polar residues" evidence="12">
    <location>
        <begin position="968"/>
        <end position="980"/>
    </location>
</feature>
<evidence type="ECO:0000313" key="17">
    <source>
        <dbReference type="RefSeq" id="NP_001191667.1"/>
    </source>
</evidence>
<feature type="transmembrane region" description="Helical" evidence="13">
    <location>
        <begin position="820"/>
        <end position="847"/>
    </location>
</feature>
<feature type="domain" description="Cadherin" evidence="14">
    <location>
        <begin position="496"/>
        <end position="599"/>
    </location>
</feature>
<dbReference type="GO" id="GO:0005509">
    <property type="term" value="F:calcium ion binding"/>
    <property type="evidence" value="ECO:0007669"/>
    <property type="project" value="UniProtKB-UniRule"/>
</dbReference>
<keyword evidence="7" id="KW-0130">Cell adhesion</keyword>
<evidence type="ECO:0000256" key="6">
    <source>
        <dbReference type="ARBA" id="ARBA00022837"/>
    </source>
</evidence>
<dbReference type="AlphaFoldDB" id="Q86N71"/>